<dbReference type="SUPFAM" id="SSF51445">
    <property type="entry name" value="(Trans)glycosidases"/>
    <property type="match status" value="1"/>
</dbReference>
<evidence type="ECO:0000256" key="3">
    <source>
        <dbReference type="ARBA" id="ARBA00023295"/>
    </source>
</evidence>
<gene>
    <name evidence="5" type="ORF">KUF71_012151</name>
</gene>
<dbReference type="Gene3D" id="3.20.20.80">
    <property type="entry name" value="Glycosidases"/>
    <property type="match status" value="1"/>
</dbReference>
<dbReference type="GO" id="GO:0004553">
    <property type="term" value="F:hydrolase activity, hydrolyzing O-glycosyl compounds"/>
    <property type="evidence" value="ECO:0007669"/>
    <property type="project" value="InterPro"/>
</dbReference>
<dbReference type="GO" id="GO:0005975">
    <property type="term" value="P:carbohydrate metabolic process"/>
    <property type="evidence" value="ECO:0007669"/>
    <property type="project" value="InterPro"/>
</dbReference>
<organism evidence="5 6">
    <name type="scientific">Frankliniella fusca</name>
    <dbReference type="NCBI Taxonomy" id="407009"/>
    <lineage>
        <taxon>Eukaryota</taxon>
        <taxon>Metazoa</taxon>
        <taxon>Ecdysozoa</taxon>
        <taxon>Arthropoda</taxon>
        <taxon>Hexapoda</taxon>
        <taxon>Insecta</taxon>
        <taxon>Pterygota</taxon>
        <taxon>Neoptera</taxon>
        <taxon>Paraneoptera</taxon>
        <taxon>Thysanoptera</taxon>
        <taxon>Terebrantia</taxon>
        <taxon>Thripoidea</taxon>
        <taxon>Thripidae</taxon>
        <taxon>Frankliniella</taxon>
    </lineage>
</organism>
<reference evidence="5" key="2">
    <citation type="journal article" date="2023" name="BMC Genomics">
        <title>Pest status, molecular evolution, and epigenetic factors derived from the genome assembly of Frankliniella fusca, a thysanopteran phytovirus vector.</title>
        <authorList>
            <person name="Catto M.A."/>
            <person name="Labadie P.E."/>
            <person name="Jacobson A.L."/>
            <person name="Kennedy G.G."/>
            <person name="Srinivasan R."/>
            <person name="Hunt B.G."/>
        </authorList>
    </citation>
    <scope>NUCLEOTIDE SEQUENCE</scope>
    <source>
        <strain evidence="5">PL_HMW_Pooled</strain>
    </source>
</reference>
<accession>A0AAE1LLA8</accession>
<reference evidence="5" key="1">
    <citation type="submission" date="2021-07" db="EMBL/GenBank/DDBJ databases">
        <authorList>
            <person name="Catto M.A."/>
            <person name="Jacobson A."/>
            <person name="Kennedy G."/>
            <person name="Labadie P."/>
            <person name="Hunt B.G."/>
            <person name="Srinivasan R."/>
        </authorList>
    </citation>
    <scope>NUCLEOTIDE SEQUENCE</scope>
    <source>
        <strain evidence="5">PL_HMW_Pooled</strain>
        <tissue evidence="5">Head</tissue>
    </source>
</reference>
<proteinExistence type="inferred from homology"/>
<evidence type="ECO:0000256" key="1">
    <source>
        <dbReference type="ARBA" id="ARBA00010838"/>
    </source>
</evidence>
<evidence type="ECO:0000313" key="5">
    <source>
        <dbReference type="EMBL" id="KAK3923913.1"/>
    </source>
</evidence>
<sequence length="561" mass="62794">TTVVVYKYLRGYLLKAVSASTPSSVRGPRRTPTFKVSHSPSEWETRVAVMVRLCVVVVALATLACGSPAPNDQNETYYSLPDELLIGAGTSAMQSEGAWDEDGKAESTVDYVFHTGKLETQGFQDAHTHDRGADSYHRYKDDVAMAAKLGLQVYRFSISWSRVLPEADATRPNKKGVQFYHDLIDEVRAHNITPLVTLYHFDHPQILEAEFKGWLNRKMVDKFREYATFIFAEYGHKVKLWTSMNEPNVYCSYWPKLEVDVGFLQPEDTQNIYPCLHNFVLGHGEARKALTQSGHDGLLGFTVTTLNSRPNSTRPEDAYASEAFNQFYTGMLLHPLVFGDYPPLVKEIAKDILPVFSDEEKAMLKNSTDYIGLNVYYGLVVSYRSPNSPRIPVIMPMTQLLEQLDFVNVGYRDPQGGTLADYPLNTYKKPIMITENGYGDIDNHGTEDNARAVYHSAFMRSMISAVRDFGVRVIGYCAWSLVDSFEWSAGYDRPFGLVHVDIKGGSYNRTLKASASFWQELAERRIVPLVEMPMPSSASAPATASALVALLLTTAVRALSC</sequence>
<keyword evidence="2" id="KW-0378">Hydrolase</keyword>
<dbReference type="Proteomes" id="UP001219518">
    <property type="component" value="Unassembled WGS sequence"/>
</dbReference>
<evidence type="ECO:0000313" key="6">
    <source>
        <dbReference type="Proteomes" id="UP001219518"/>
    </source>
</evidence>
<comment type="caution">
    <text evidence="5">The sequence shown here is derived from an EMBL/GenBank/DDBJ whole genome shotgun (WGS) entry which is preliminary data.</text>
</comment>
<feature type="non-terminal residue" evidence="5">
    <location>
        <position position="1"/>
    </location>
</feature>
<dbReference type="Pfam" id="PF00232">
    <property type="entry name" value="Glyco_hydro_1"/>
    <property type="match status" value="1"/>
</dbReference>
<keyword evidence="6" id="KW-1185">Reference proteome</keyword>
<dbReference type="AlphaFoldDB" id="A0AAE1LLA8"/>
<dbReference type="PANTHER" id="PTHR10353:SF36">
    <property type="entry name" value="LP05116P"/>
    <property type="match status" value="1"/>
</dbReference>
<protein>
    <submittedName>
        <fullName evidence="5">Cyanidin 3-O-glucoside 7-O-glucosyltransferase (Acyl-glucose)</fullName>
    </submittedName>
</protein>
<evidence type="ECO:0000256" key="2">
    <source>
        <dbReference type="ARBA" id="ARBA00022801"/>
    </source>
</evidence>
<dbReference type="PRINTS" id="PR00131">
    <property type="entry name" value="GLHYDRLASE1"/>
</dbReference>
<dbReference type="PANTHER" id="PTHR10353">
    <property type="entry name" value="GLYCOSYL HYDROLASE"/>
    <property type="match status" value="1"/>
</dbReference>
<evidence type="ECO:0000256" key="4">
    <source>
        <dbReference type="RuleBase" id="RU003690"/>
    </source>
</evidence>
<name>A0AAE1LLA8_9NEOP</name>
<keyword evidence="3" id="KW-0326">Glycosidase</keyword>
<dbReference type="InterPro" id="IPR017853">
    <property type="entry name" value="GH"/>
</dbReference>
<dbReference type="EMBL" id="JAHWGI010001158">
    <property type="protein sequence ID" value="KAK3923913.1"/>
    <property type="molecule type" value="Genomic_DNA"/>
</dbReference>
<comment type="similarity">
    <text evidence="1 4">Belongs to the glycosyl hydrolase 1 family.</text>
</comment>
<dbReference type="InterPro" id="IPR001360">
    <property type="entry name" value="Glyco_hydro_1"/>
</dbReference>